<dbReference type="AlphaFoldDB" id="A0A8S9UBK6"/>
<evidence type="ECO:0000313" key="1">
    <source>
        <dbReference type="EMBL" id="KAF4135678.1"/>
    </source>
</evidence>
<organism evidence="1 2">
    <name type="scientific">Phytophthora infestans</name>
    <name type="common">Potato late blight agent</name>
    <name type="synonym">Botrytis infestans</name>
    <dbReference type="NCBI Taxonomy" id="4787"/>
    <lineage>
        <taxon>Eukaryota</taxon>
        <taxon>Sar</taxon>
        <taxon>Stramenopiles</taxon>
        <taxon>Oomycota</taxon>
        <taxon>Peronosporomycetes</taxon>
        <taxon>Peronosporales</taxon>
        <taxon>Peronosporaceae</taxon>
        <taxon>Phytophthora</taxon>
    </lineage>
</organism>
<reference evidence="1" key="1">
    <citation type="submission" date="2020-03" db="EMBL/GenBank/DDBJ databases">
        <title>Hybrid Assembly of Korean Phytophthora infestans isolates.</title>
        <authorList>
            <person name="Prokchorchik M."/>
            <person name="Lee Y."/>
            <person name="Seo J."/>
            <person name="Cho J.-H."/>
            <person name="Park Y.-E."/>
            <person name="Jang D.-C."/>
            <person name="Im J.-S."/>
            <person name="Choi J.-G."/>
            <person name="Park H.-J."/>
            <person name="Lee G.-B."/>
            <person name="Lee Y.-G."/>
            <person name="Hong S.-Y."/>
            <person name="Cho K."/>
            <person name="Sohn K.H."/>
        </authorList>
    </citation>
    <scope>NUCLEOTIDE SEQUENCE</scope>
    <source>
        <strain evidence="1">KR_2_A2</strain>
    </source>
</reference>
<sequence>MDEVEEAGDGRDDGVTAVEAVVERETSIVRDTVETVETVEDAERGVCESAGEADDGTAVNDSTYGVVAVTEGDTPVDEDEEVF</sequence>
<gene>
    <name evidence="1" type="ORF">GN958_ATG15131</name>
</gene>
<dbReference type="EMBL" id="JAACNO010002075">
    <property type="protein sequence ID" value="KAF4135678.1"/>
    <property type="molecule type" value="Genomic_DNA"/>
</dbReference>
<name>A0A8S9UBK6_PHYIN</name>
<comment type="caution">
    <text evidence="1">The sequence shown here is derived from an EMBL/GenBank/DDBJ whole genome shotgun (WGS) entry which is preliminary data.</text>
</comment>
<proteinExistence type="predicted"/>
<dbReference type="Proteomes" id="UP000704712">
    <property type="component" value="Unassembled WGS sequence"/>
</dbReference>
<protein>
    <submittedName>
        <fullName evidence="1">Uncharacterized protein</fullName>
    </submittedName>
</protein>
<evidence type="ECO:0000313" key="2">
    <source>
        <dbReference type="Proteomes" id="UP000704712"/>
    </source>
</evidence>
<accession>A0A8S9UBK6</accession>